<dbReference type="InterPro" id="IPR015424">
    <property type="entry name" value="PyrdxlP-dep_Trfase"/>
</dbReference>
<comment type="similarity">
    <text evidence="1">Belongs to the class-I pyridoxal-phosphate-dependent aminotransferase family.</text>
</comment>
<evidence type="ECO:0000313" key="3">
    <source>
        <dbReference type="EMBL" id="MBO0448564.1"/>
    </source>
</evidence>
<dbReference type="SUPFAM" id="SSF53383">
    <property type="entry name" value="PLP-dependent transferases"/>
    <property type="match status" value="1"/>
</dbReference>
<keyword evidence="1" id="KW-0808">Transferase</keyword>
<dbReference type="PANTHER" id="PTHR43510:SF1">
    <property type="entry name" value="AMINOTRANSFERASE FUNCTION, HYPOTHETICAL (EUROFUNG)"/>
    <property type="match status" value="1"/>
</dbReference>
<dbReference type="PANTHER" id="PTHR43510">
    <property type="entry name" value="AMINOTRANSFERASE FUNCTION, HYPOTHETICAL (EUROFUNG)"/>
    <property type="match status" value="1"/>
</dbReference>
<dbReference type="Gene3D" id="3.40.640.10">
    <property type="entry name" value="Type I PLP-dependent aspartate aminotransferase-like (Major domain)"/>
    <property type="match status" value="1"/>
</dbReference>
<dbReference type="EMBL" id="JAFLVT010000005">
    <property type="protein sequence ID" value="MBO0448564.1"/>
    <property type="molecule type" value="Genomic_DNA"/>
</dbReference>
<keyword evidence="1 3" id="KW-0032">Aminotransferase</keyword>
<dbReference type="PROSITE" id="PS00105">
    <property type="entry name" value="AA_TRANSFER_CLASS_1"/>
    <property type="match status" value="1"/>
</dbReference>
<dbReference type="InterPro" id="IPR015422">
    <property type="entry name" value="PyrdxlP-dep_Trfase_small"/>
</dbReference>
<dbReference type="EC" id="2.6.1.-" evidence="1"/>
<dbReference type="Gene3D" id="3.90.1150.10">
    <property type="entry name" value="Aspartate Aminotransferase, domain 1"/>
    <property type="match status" value="1"/>
</dbReference>
<feature type="domain" description="Aminotransferase class I/classII large" evidence="2">
    <location>
        <begin position="53"/>
        <end position="361"/>
    </location>
</feature>
<accession>A0ABS3H559</accession>
<gene>
    <name evidence="3" type="ORF">JZO76_03350</name>
</gene>
<dbReference type="NCBIfam" id="NF005593">
    <property type="entry name" value="PRK07324.1"/>
    <property type="match status" value="1"/>
</dbReference>
<dbReference type="InterPro" id="IPR004839">
    <property type="entry name" value="Aminotransferase_I/II_large"/>
</dbReference>
<dbReference type="InterPro" id="IPR004838">
    <property type="entry name" value="NHTrfase_class1_PyrdxlP-BS"/>
</dbReference>
<dbReference type="GO" id="GO:0008483">
    <property type="term" value="F:transaminase activity"/>
    <property type="evidence" value="ECO:0007669"/>
    <property type="project" value="UniProtKB-KW"/>
</dbReference>
<dbReference type="Proteomes" id="UP000664256">
    <property type="component" value="Unassembled WGS sequence"/>
</dbReference>
<sequence>MNIKPFKVEMWMNEHEDKAIYNTGETCVDSISVNDLFELAGLDKEKTLNDLLKKRLTYGHIFGNPTFKQGITKLYQNITPDQVVTTHGAIGANHLVLYSLVNPEDEVVAILPTYQQLYSIPESFGATVKMYALKKENNFLPDLAEVKKLVSDKTKVIVINNPNNPSGALMSADILNGIVALAKEVDAYILCDETYRGLTQTDEVSPSIVDLYEKGISTSSMSKVWSLAGLRLGWIATRDSAAMDTCLIHRDHNTISCGLLDEELAAIALTHQTEIMARNLTLVRKNLQILDTWVQNEPHIHYVKPQAGTITLLYYDFDMTSYDLCLDLIDNHGILFTPGECFEFEKCVRIGYACKTDDLKTGLAKFSEYLRQFD</sequence>
<evidence type="ECO:0000313" key="4">
    <source>
        <dbReference type="Proteomes" id="UP000664256"/>
    </source>
</evidence>
<evidence type="ECO:0000256" key="1">
    <source>
        <dbReference type="RuleBase" id="RU000481"/>
    </source>
</evidence>
<evidence type="ECO:0000259" key="2">
    <source>
        <dbReference type="Pfam" id="PF00155"/>
    </source>
</evidence>
<protein>
    <recommendedName>
        <fullName evidence="1">Aminotransferase</fullName>
        <ecNumber evidence="1">2.6.1.-</ecNumber>
    </recommendedName>
</protein>
<dbReference type="InterPro" id="IPR015421">
    <property type="entry name" value="PyrdxlP-dep_Trfase_major"/>
</dbReference>
<name>A0ABS3H559_9ENTE</name>
<dbReference type="Pfam" id="PF00155">
    <property type="entry name" value="Aminotran_1_2"/>
    <property type="match status" value="1"/>
</dbReference>
<keyword evidence="4" id="KW-1185">Reference proteome</keyword>
<proteinExistence type="inferred from homology"/>
<organism evidence="3 4">
    <name type="scientific">Candidatus Enterococcus myersii</name>
    <dbReference type="NCBI Taxonomy" id="2815322"/>
    <lineage>
        <taxon>Bacteria</taxon>
        <taxon>Bacillati</taxon>
        <taxon>Bacillota</taxon>
        <taxon>Bacilli</taxon>
        <taxon>Lactobacillales</taxon>
        <taxon>Enterococcaceae</taxon>
        <taxon>Enterococcus</taxon>
    </lineage>
</organism>
<reference evidence="3 4" key="1">
    <citation type="submission" date="2021-03" db="EMBL/GenBank/DDBJ databases">
        <title>Enterococcal diversity collection.</title>
        <authorList>
            <person name="Gilmore M.S."/>
            <person name="Schwartzman J."/>
            <person name="Van Tyne D."/>
            <person name="Martin M."/>
            <person name="Earl A.M."/>
            <person name="Manson A.L."/>
            <person name="Straub T."/>
            <person name="Salamzade R."/>
            <person name="Saavedra J."/>
            <person name="Lebreton F."/>
            <person name="Prichula J."/>
            <person name="Schaufler K."/>
            <person name="Gaca A."/>
            <person name="Sgardioli B."/>
            <person name="Wagenaar J."/>
            <person name="Strong T."/>
        </authorList>
    </citation>
    <scope>NUCLEOTIDE SEQUENCE [LARGE SCALE GENOMIC DNA]</scope>
    <source>
        <strain evidence="3 4">MJM12</strain>
    </source>
</reference>
<dbReference type="RefSeq" id="WP_206902768.1">
    <property type="nucleotide sequence ID" value="NZ_JAFLVT010000005.1"/>
</dbReference>
<comment type="cofactor">
    <cofactor evidence="1">
        <name>pyridoxal 5'-phosphate</name>
        <dbReference type="ChEBI" id="CHEBI:597326"/>
    </cofactor>
</comment>
<dbReference type="CDD" id="cd00609">
    <property type="entry name" value="AAT_like"/>
    <property type="match status" value="1"/>
</dbReference>
<comment type="caution">
    <text evidence="3">The sequence shown here is derived from an EMBL/GenBank/DDBJ whole genome shotgun (WGS) entry which is preliminary data.</text>
</comment>